<feature type="transmembrane region" description="Helical" evidence="2">
    <location>
        <begin position="63"/>
        <end position="80"/>
    </location>
</feature>
<feature type="region of interest" description="Disordered" evidence="1">
    <location>
        <begin position="718"/>
        <end position="966"/>
    </location>
</feature>
<dbReference type="AlphaFoldDB" id="A0A511X5I5"/>
<keyword evidence="2" id="KW-0812">Transmembrane</keyword>
<keyword evidence="2" id="KW-1133">Transmembrane helix</keyword>
<feature type="compositionally biased region" description="Basic and acidic residues" evidence="1">
    <location>
        <begin position="793"/>
        <end position="819"/>
    </location>
</feature>
<reference evidence="3 4" key="1">
    <citation type="submission" date="2019-07" db="EMBL/GenBank/DDBJ databases">
        <title>Whole genome shotgun sequence of Acetobacter nitrogenifigens NBRC 105050.</title>
        <authorList>
            <person name="Hosoyama A."/>
            <person name="Uohara A."/>
            <person name="Ohji S."/>
            <person name="Ichikawa N."/>
        </authorList>
    </citation>
    <scope>NUCLEOTIDE SEQUENCE [LARGE SCALE GENOMIC DNA]</scope>
    <source>
        <strain evidence="3 4">NBRC 105050</strain>
    </source>
</reference>
<protein>
    <submittedName>
        <fullName evidence="3">TIGR02302 family protein</fullName>
    </submittedName>
</protein>
<accession>A0A511X5I5</accession>
<comment type="caution">
    <text evidence="3">The sequence shown here is derived from an EMBL/GenBank/DDBJ whole genome shotgun (WGS) entry which is preliminary data.</text>
</comment>
<name>A0A511X5I5_9PROT</name>
<feature type="compositionally biased region" description="Polar residues" evidence="1">
    <location>
        <begin position="892"/>
        <end position="903"/>
    </location>
</feature>
<dbReference type="Proteomes" id="UP000321635">
    <property type="component" value="Unassembled WGS sequence"/>
</dbReference>
<evidence type="ECO:0000313" key="4">
    <source>
        <dbReference type="Proteomes" id="UP000321635"/>
    </source>
</evidence>
<feature type="transmembrane region" description="Helical" evidence="2">
    <location>
        <begin position="92"/>
        <end position="109"/>
    </location>
</feature>
<dbReference type="STRING" id="1120919.GCA_000429165_00065"/>
<feature type="region of interest" description="Disordered" evidence="1">
    <location>
        <begin position="1"/>
        <end position="47"/>
    </location>
</feature>
<dbReference type="EMBL" id="BJYF01000001">
    <property type="protein sequence ID" value="GEN58180.1"/>
    <property type="molecule type" value="Genomic_DNA"/>
</dbReference>
<keyword evidence="4" id="KW-1185">Reference proteome</keyword>
<feature type="compositionally biased region" description="Low complexity" evidence="1">
    <location>
        <begin position="772"/>
        <end position="792"/>
    </location>
</feature>
<feature type="region of interest" description="Disordered" evidence="1">
    <location>
        <begin position="675"/>
        <end position="704"/>
    </location>
</feature>
<feature type="compositionally biased region" description="Basic and acidic residues" evidence="1">
    <location>
        <begin position="15"/>
        <end position="27"/>
    </location>
</feature>
<feature type="compositionally biased region" description="Basic and acidic residues" evidence="1">
    <location>
        <begin position="944"/>
        <end position="966"/>
    </location>
</feature>
<dbReference type="RefSeq" id="WP_051291759.1">
    <property type="nucleotide sequence ID" value="NZ_AUBI01000001.1"/>
</dbReference>
<feature type="compositionally biased region" description="Gly residues" evidence="1">
    <location>
        <begin position="33"/>
        <end position="45"/>
    </location>
</feature>
<feature type="compositionally biased region" description="Basic and acidic residues" evidence="1">
    <location>
        <begin position="906"/>
        <end position="923"/>
    </location>
</feature>
<evidence type="ECO:0000313" key="3">
    <source>
        <dbReference type="EMBL" id="GEN58180.1"/>
    </source>
</evidence>
<keyword evidence="2" id="KW-0472">Membrane</keyword>
<dbReference type="InterPro" id="IPR012683">
    <property type="entry name" value="CHP02302_TM"/>
</dbReference>
<sequence length="980" mass="103781">MSDAATYGGGSRVPDPWRDASDARKGPENASSGGSGGGAGEGPAGGLAVARKRTRRVLLAERAAPLLAPAATVAGGYILAGLLRVPQSLPDGAHLALLLGTSALTAWLARRGWRRLREPTLIEIDRRIEQASNLRNRPLASLTDHSSGLGSSELWRAYQERLVASLGPLRSGWPRPAFTRRDPWIAGGLLVPALAVALVMAGSHAPGRLAAAFVPGWDDPDTPMPHVDAWITPPGFALSAPVFLNSGDAPAPVPQGSVVTASVTGLNGAPRLVSSGVEGESVKALDPRSWRLDATLEHGGALALKARGRVIARWNVTVTPDAAPMVAWGKGPGGEKGSRRTRLPYEARHSYGIETLTAEIRLAHPSLLGDSRVLRVPIPLSGHPVTAKGVIAPDLSSDPWAGEEVKAVLVARSVSHQQAQSQSVTFTLGSRKFRSPVARAVLDLRKRLALGKESRRAAAEDLAALGDTPGPLSSNTGMFLNLTAIAARLSNPDVTDEDAIAESVARMWDLALDLEDRLRGGDEGAQASIEVRAAQEAVAQQLRHMREDNAHGPEDQAELRRRMEALQQAIAHKMQALTQQALRDKTAIPDLPGLTKSGDDAFRRLMQRMQDDAAEGRSGNAMDKLEQLEDSIEGMRNATPQDMAALGRQLAAQQKLREQTDGLRDIVQQQTKLLDHAQSRLDKERRAEERNNAAREQDDDGDTNLATMSTQELLRKLGLAPPGQDGGEQQQPSAEDQRNSGQDRAGGQENGAAPSGAGADRLGQADHSAGNPSASGQPQAGQPGDGATAADARGTERATQHALERATSELQQEFKDLTGKEPPAFAKAQGAMRDARHALAQGNDGDAAGAEEKALQALQQGGRQMREALRGNGSSSGGRPSFLPALSGGDNGDQSGEGQSQAGDSGAERGDGSDNGSADKDPLGRSTGEGGDNAPGDTHIPDTISRERAHEIEQELRRRDSDRTRPQQELDYLDRLLKSF</sequence>
<dbReference type="Pfam" id="PF13779">
    <property type="entry name" value="DUF4175"/>
    <property type="match status" value="1"/>
</dbReference>
<feature type="compositionally biased region" description="Low complexity" evidence="1">
    <location>
        <begin position="870"/>
        <end position="881"/>
    </location>
</feature>
<feature type="transmembrane region" description="Helical" evidence="2">
    <location>
        <begin position="184"/>
        <end position="205"/>
    </location>
</feature>
<evidence type="ECO:0000256" key="2">
    <source>
        <dbReference type="SAM" id="Phobius"/>
    </source>
</evidence>
<proteinExistence type="predicted"/>
<gene>
    <name evidence="3" type="ORF">ANI02nite_00640</name>
</gene>
<feature type="compositionally biased region" description="Low complexity" evidence="1">
    <location>
        <begin position="721"/>
        <end position="732"/>
    </location>
</feature>
<evidence type="ECO:0000256" key="1">
    <source>
        <dbReference type="SAM" id="MobiDB-lite"/>
    </source>
</evidence>
<dbReference type="OrthoDB" id="8477685at2"/>
<organism evidence="3 4">
    <name type="scientific">Acetobacter nitrogenifigens DSM 23921 = NBRC 105050</name>
    <dbReference type="NCBI Taxonomy" id="1120919"/>
    <lineage>
        <taxon>Bacteria</taxon>
        <taxon>Pseudomonadati</taxon>
        <taxon>Pseudomonadota</taxon>
        <taxon>Alphaproteobacteria</taxon>
        <taxon>Acetobacterales</taxon>
        <taxon>Acetobacteraceae</taxon>
        <taxon>Acetobacter</taxon>
    </lineage>
</organism>
<feature type="compositionally biased region" description="Basic and acidic residues" evidence="1">
    <location>
        <begin position="675"/>
        <end position="696"/>
    </location>
</feature>